<dbReference type="PROSITE" id="PS00601">
    <property type="entry name" value="IRF_1"/>
    <property type="match status" value="1"/>
</dbReference>
<dbReference type="GO" id="GO:0045944">
    <property type="term" value="P:positive regulation of transcription by RNA polymerase II"/>
    <property type="evidence" value="ECO:0007669"/>
    <property type="project" value="Ensembl"/>
</dbReference>
<dbReference type="GO" id="GO:0005634">
    <property type="term" value="C:nucleus"/>
    <property type="evidence" value="ECO:0000318"/>
    <property type="project" value="GO_Central"/>
</dbReference>
<evidence type="ECO:0000313" key="9">
    <source>
        <dbReference type="Ensembl" id="ENSECAP00000076280.1"/>
    </source>
</evidence>
<gene>
    <name evidence="9" type="primary">IRF9</name>
</gene>
<reference evidence="9" key="3">
    <citation type="submission" date="2025-09" db="UniProtKB">
        <authorList>
            <consortium name="Ensembl"/>
        </authorList>
    </citation>
    <scope>IDENTIFICATION</scope>
    <source>
        <strain evidence="9">Thoroughbred</strain>
    </source>
</reference>
<accession>A0A9L0SN53</accession>
<feature type="compositionally biased region" description="Polar residues" evidence="7">
    <location>
        <begin position="413"/>
        <end position="426"/>
    </location>
</feature>
<dbReference type="PRINTS" id="PR00267">
    <property type="entry name" value="INTFRNREGFCT"/>
</dbReference>
<name>A0A9L0SN53_HORSE</name>
<dbReference type="Pfam" id="PF10401">
    <property type="entry name" value="IRF-3"/>
    <property type="match status" value="2"/>
</dbReference>
<dbReference type="Pfam" id="PF00605">
    <property type="entry name" value="IRF"/>
    <property type="match status" value="1"/>
</dbReference>
<feature type="compositionally biased region" description="Pro residues" evidence="7">
    <location>
        <begin position="377"/>
        <end position="387"/>
    </location>
</feature>
<dbReference type="InterPro" id="IPR036390">
    <property type="entry name" value="WH_DNA-bd_sf"/>
</dbReference>
<dbReference type="CDD" id="cd00103">
    <property type="entry name" value="IRF"/>
    <property type="match status" value="1"/>
</dbReference>
<dbReference type="SMART" id="SM00348">
    <property type="entry name" value="IRF"/>
    <property type="match status" value="1"/>
</dbReference>
<feature type="region of interest" description="Disordered" evidence="7">
    <location>
        <begin position="114"/>
        <end position="222"/>
    </location>
</feature>
<sequence length="529" mass="57637">MASGRARCTRKLRNWVVEQVESGQFPGVCWDDAAKTMFRIPWKHAGKQDFREDQDAAFFKAWAIFKGKYKEGDTEGPAIWKTRLRCALNKSLEFEEVPENGHRDGAEPYKVYRLLPPGTLPAQPGTQKSPSKRHHSSVSSEREEDGGARKNCILSPSLPQDPLKNEEVVANGDSGHSDFGSSSSSNSPEPQEGTDKTEAPVQGDQGSLELLSSPDSEPCADQVDPWGEALVQMATDYSLLLTFIYDGRVVGEAQVQSLDCRLVAEPSGSQYGMEQVVFPKPGPQEPTQRLLSQLERGVLVASNSRGLFVQRLCPIPISWNAPRTPPGPGPHLLPSNKCVELFRTTHFCRGETAPGPEPLSLPFSPRWARLGRTCQPPVLPPAGPPSQPVQSILWSPALSPGSPPSPAKATEDGLQSVTSRGAPSCGSVQSSWEDLARYFQGLGPPPKFRVTLNFWEESPDRSHTPKSLITVQMEQAFARHLLEETPEEQAAILSLVQSLGSPPSSSPLCSPVSFERDSFSTLATGLPQC</sequence>
<dbReference type="GO" id="GO:0000981">
    <property type="term" value="F:DNA-binding transcription factor activity, RNA polymerase II-specific"/>
    <property type="evidence" value="ECO:0000318"/>
    <property type="project" value="GO_Central"/>
</dbReference>
<keyword evidence="3" id="KW-0238">DNA-binding</keyword>
<keyword evidence="2" id="KW-0805">Transcription regulation</keyword>
<dbReference type="InterPro" id="IPR017855">
    <property type="entry name" value="SMAD-like_dom_sf"/>
</dbReference>
<dbReference type="SUPFAM" id="SSF49879">
    <property type="entry name" value="SMAD/FHA domain"/>
    <property type="match status" value="2"/>
</dbReference>
<dbReference type="Gene3D" id="2.60.200.10">
    <property type="match status" value="1"/>
</dbReference>
<dbReference type="GO" id="GO:0070721">
    <property type="term" value="C:ISGF3 complex"/>
    <property type="evidence" value="ECO:0007669"/>
    <property type="project" value="Ensembl"/>
</dbReference>
<keyword evidence="6" id="KW-0539">Nucleus</keyword>
<dbReference type="InterPro" id="IPR019471">
    <property type="entry name" value="Interferon_reg_factor-3"/>
</dbReference>
<dbReference type="SUPFAM" id="SSF46785">
    <property type="entry name" value="Winged helix' DNA-binding domain"/>
    <property type="match status" value="1"/>
</dbReference>
<keyword evidence="5" id="KW-0804">Transcription</keyword>
<dbReference type="GO" id="GO:0006357">
    <property type="term" value="P:regulation of transcription by RNA polymerase II"/>
    <property type="evidence" value="ECO:0000318"/>
    <property type="project" value="GO_Central"/>
</dbReference>
<dbReference type="GeneTree" id="ENSGT00940000162115"/>
<evidence type="ECO:0000259" key="8">
    <source>
        <dbReference type="PROSITE" id="PS51507"/>
    </source>
</evidence>
<feature type="compositionally biased region" description="Low complexity" evidence="7">
    <location>
        <begin position="171"/>
        <end position="187"/>
    </location>
</feature>
<organism evidence="9 10">
    <name type="scientific">Equus caballus</name>
    <name type="common">Horse</name>
    <dbReference type="NCBI Taxonomy" id="9796"/>
    <lineage>
        <taxon>Eukaryota</taxon>
        <taxon>Metazoa</taxon>
        <taxon>Chordata</taxon>
        <taxon>Craniata</taxon>
        <taxon>Vertebrata</taxon>
        <taxon>Euteleostomi</taxon>
        <taxon>Mammalia</taxon>
        <taxon>Eutheria</taxon>
        <taxon>Laurasiatheria</taxon>
        <taxon>Perissodactyla</taxon>
        <taxon>Equidae</taxon>
        <taxon>Equus</taxon>
    </lineage>
</organism>
<protein>
    <submittedName>
        <fullName evidence="9">Interferon regulatory factor 9</fullName>
    </submittedName>
</protein>
<feature type="region of interest" description="Disordered" evidence="7">
    <location>
        <begin position="374"/>
        <end position="426"/>
    </location>
</feature>
<keyword evidence="10" id="KW-1185">Reference proteome</keyword>
<dbReference type="GO" id="GO:0005829">
    <property type="term" value="C:cytosol"/>
    <property type="evidence" value="ECO:0007669"/>
    <property type="project" value="Ensembl"/>
</dbReference>
<dbReference type="Ensembl" id="ENSECAT00000115676.1">
    <property type="protein sequence ID" value="ENSECAP00000076280.1"/>
    <property type="gene ID" value="ENSECAG00000024429.4"/>
</dbReference>
<evidence type="ECO:0000313" key="10">
    <source>
        <dbReference type="Proteomes" id="UP000002281"/>
    </source>
</evidence>
<evidence type="ECO:0000256" key="1">
    <source>
        <dbReference type="ARBA" id="ARBA00004123"/>
    </source>
</evidence>
<dbReference type="AlphaFoldDB" id="A0A9L0SN53"/>
<dbReference type="Proteomes" id="UP000002281">
    <property type="component" value="Chromosome 1"/>
</dbReference>
<dbReference type="PANTHER" id="PTHR11949">
    <property type="entry name" value="INTERFERON REGULATORY FACTOR"/>
    <property type="match status" value="1"/>
</dbReference>
<evidence type="ECO:0000256" key="2">
    <source>
        <dbReference type="ARBA" id="ARBA00023015"/>
    </source>
</evidence>
<keyword evidence="4" id="KW-0010">Activator</keyword>
<dbReference type="InterPro" id="IPR001346">
    <property type="entry name" value="Interferon_reg_fact_DNA-bd_dom"/>
</dbReference>
<comment type="subcellular location">
    <subcellularLocation>
        <location evidence="1">Nucleus</location>
    </subcellularLocation>
</comment>
<dbReference type="SMART" id="SM01243">
    <property type="entry name" value="IRF-3"/>
    <property type="match status" value="1"/>
</dbReference>
<evidence type="ECO:0000256" key="6">
    <source>
        <dbReference type="ARBA" id="ARBA00023242"/>
    </source>
</evidence>
<evidence type="ECO:0000256" key="4">
    <source>
        <dbReference type="ARBA" id="ARBA00023159"/>
    </source>
</evidence>
<dbReference type="GO" id="GO:0000978">
    <property type="term" value="F:RNA polymerase II cis-regulatory region sequence-specific DNA binding"/>
    <property type="evidence" value="ECO:0000318"/>
    <property type="project" value="GO_Central"/>
</dbReference>
<dbReference type="PROSITE" id="PS51507">
    <property type="entry name" value="IRF_2"/>
    <property type="match status" value="1"/>
</dbReference>
<reference evidence="9 10" key="1">
    <citation type="journal article" date="2009" name="Science">
        <title>Genome sequence, comparative analysis, and population genetics of the domestic horse.</title>
        <authorList>
            <consortium name="Broad Institute Genome Sequencing Platform"/>
            <consortium name="Broad Institute Whole Genome Assembly Team"/>
            <person name="Wade C.M."/>
            <person name="Giulotto E."/>
            <person name="Sigurdsson S."/>
            <person name="Zoli M."/>
            <person name="Gnerre S."/>
            <person name="Imsland F."/>
            <person name="Lear T.L."/>
            <person name="Adelson D.L."/>
            <person name="Bailey E."/>
            <person name="Bellone R.R."/>
            <person name="Bloecker H."/>
            <person name="Distl O."/>
            <person name="Edgar R.C."/>
            <person name="Garber M."/>
            <person name="Leeb T."/>
            <person name="Mauceli E."/>
            <person name="MacLeod J.N."/>
            <person name="Penedo M.C.T."/>
            <person name="Raison J.M."/>
            <person name="Sharpe T."/>
            <person name="Vogel J."/>
            <person name="Andersson L."/>
            <person name="Antczak D.F."/>
            <person name="Biagi T."/>
            <person name="Binns M.M."/>
            <person name="Chowdhary B.P."/>
            <person name="Coleman S.J."/>
            <person name="Della Valle G."/>
            <person name="Fryc S."/>
            <person name="Guerin G."/>
            <person name="Hasegawa T."/>
            <person name="Hill E.W."/>
            <person name="Jurka J."/>
            <person name="Kiialainen A."/>
            <person name="Lindgren G."/>
            <person name="Liu J."/>
            <person name="Magnani E."/>
            <person name="Mickelson J.R."/>
            <person name="Murray J."/>
            <person name="Nergadze S.G."/>
            <person name="Onofrio R."/>
            <person name="Pedroni S."/>
            <person name="Piras M.F."/>
            <person name="Raudsepp T."/>
            <person name="Rocchi M."/>
            <person name="Roeed K.H."/>
            <person name="Ryder O.A."/>
            <person name="Searle S."/>
            <person name="Skow L."/>
            <person name="Swinburne J.E."/>
            <person name="Syvaenen A.C."/>
            <person name="Tozaki T."/>
            <person name="Valberg S.J."/>
            <person name="Vaudin M."/>
            <person name="White J.R."/>
            <person name="Zody M.C."/>
            <person name="Lander E.S."/>
            <person name="Lindblad-Toh K."/>
        </authorList>
    </citation>
    <scope>NUCLEOTIDE SEQUENCE [LARGE SCALE GENOMIC DNA]</scope>
    <source>
        <strain evidence="9 10">Thoroughbred</strain>
    </source>
</reference>
<dbReference type="InterPro" id="IPR036388">
    <property type="entry name" value="WH-like_DNA-bd_sf"/>
</dbReference>
<dbReference type="InterPro" id="IPR008984">
    <property type="entry name" value="SMAD_FHA_dom_sf"/>
</dbReference>
<dbReference type="GO" id="GO:0002376">
    <property type="term" value="P:immune system process"/>
    <property type="evidence" value="ECO:0000318"/>
    <property type="project" value="GO_Central"/>
</dbReference>
<dbReference type="PANTHER" id="PTHR11949:SF26">
    <property type="entry name" value="INTERFERON REGULATORY FACTOR 9"/>
    <property type="match status" value="1"/>
</dbReference>
<feature type="domain" description="IRF tryptophan pentad repeat" evidence="8">
    <location>
        <begin position="9"/>
        <end position="116"/>
    </location>
</feature>
<proteinExistence type="predicted"/>
<evidence type="ECO:0000256" key="7">
    <source>
        <dbReference type="SAM" id="MobiDB-lite"/>
    </source>
</evidence>
<evidence type="ECO:0000256" key="3">
    <source>
        <dbReference type="ARBA" id="ARBA00023125"/>
    </source>
</evidence>
<evidence type="ECO:0000256" key="5">
    <source>
        <dbReference type="ARBA" id="ARBA00023163"/>
    </source>
</evidence>
<dbReference type="FunFam" id="1.10.10.10:FF:000041">
    <property type="entry name" value="Interferon regulatory factor 4"/>
    <property type="match status" value="1"/>
</dbReference>
<feature type="compositionally biased region" description="Low complexity" evidence="7">
    <location>
        <begin position="207"/>
        <end position="217"/>
    </location>
</feature>
<dbReference type="InterPro" id="IPR019817">
    <property type="entry name" value="Interferon_reg_fac_CS"/>
</dbReference>
<reference evidence="9" key="2">
    <citation type="submission" date="2025-08" db="UniProtKB">
        <authorList>
            <consortium name="Ensembl"/>
        </authorList>
    </citation>
    <scope>IDENTIFICATION</scope>
    <source>
        <strain evidence="9">Thoroughbred</strain>
    </source>
</reference>
<dbReference type="Gene3D" id="1.10.10.10">
    <property type="entry name" value="Winged helix-like DNA-binding domain superfamily/Winged helix DNA-binding domain"/>
    <property type="match status" value="1"/>
</dbReference>